<dbReference type="PANTHER" id="PTHR21310:SF40">
    <property type="entry name" value="AMINOGLYCOSIDE PHOSPHOTRANSFERASE DOMAIN-CONTAINING PROTEIN-RELATED"/>
    <property type="match status" value="1"/>
</dbReference>
<comment type="caution">
    <text evidence="2">The sequence shown here is derived from an EMBL/GenBank/DDBJ whole genome shotgun (WGS) entry which is preliminary data.</text>
</comment>
<dbReference type="Gene3D" id="3.90.1200.10">
    <property type="match status" value="1"/>
</dbReference>
<reference evidence="2 3" key="1">
    <citation type="submission" date="2020-10" db="EMBL/GenBank/DDBJ databases">
        <title>Connecting structure to function with the recovery of over 1000 high-quality activated sludge metagenome-assembled genomes encoding full-length rRNA genes using long-read sequencing.</title>
        <authorList>
            <person name="Singleton C.M."/>
            <person name="Petriglieri F."/>
            <person name="Kristensen J.M."/>
            <person name="Kirkegaard R.H."/>
            <person name="Michaelsen T.Y."/>
            <person name="Andersen M.H."/>
            <person name="Karst S.M."/>
            <person name="Dueholm M.S."/>
            <person name="Nielsen P.H."/>
            <person name="Albertsen M."/>
        </authorList>
    </citation>
    <scope>NUCLEOTIDE SEQUENCE [LARGE SCALE GENOMIC DNA]</scope>
    <source>
        <strain evidence="2">Lyne_18-Q3-R50-59_MAXAC.006</strain>
    </source>
</reference>
<dbReference type="InterPro" id="IPR002575">
    <property type="entry name" value="Aminoglycoside_PTrfase"/>
</dbReference>
<dbReference type="Proteomes" id="UP000727993">
    <property type="component" value="Unassembled WGS sequence"/>
</dbReference>
<dbReference type="InterPro" id="IPR011009">
    <property type="entry name" value="Kinase-like_dom_sf"/>
</dbReference>
<sequence>MGDGTIDQDRIGGAAKLSADKFTTTTRDPDQLGRRIGDWLGTKLGKGSNPTVFEVSKPEGNGMSSETLLFSARWRDGADVVERRLVARIQPELDKVPVFSSYDLRLQFDVMALVGGATDVPVPEVLWFEGDGSVIGAPFFVMARSAGDVPPDVMPYTFPDSCWLNGASTVDQARLQGSAVEALAALHELGPETHDLDFLAPERPGETSLERHLAAWQDYLDWATHDERSPLLDECFAWLRANLPAEGIDTGPPRLSWGDARIGNMMFVDFEVAAVLDWEMASIAPPEVDLGWMTYLHRFFDDLTVDLGAEGMRQFMRPADVVATYEAASGRTVGDLRWHMAYAAMRHGVIMRRVTERSIHFGEAVRPESIDDLIIHGATLRSMLDGTYWDDVGF</sequence>
<dbReference type="PANTHER" id="PTHR21310">
    <property type="entry name" value="AMINOGLYCOSIDE PHOSPHOTRANSFERASE-RELATED-RELATED"/>
    <property type="match status" value="1"/>
</dbReference>
<dbReference type="AlphaFoldDB" id="A0A936N8E6"/>
<gene>
    <name evidence="2" type="ORF">IPN02_01320</name>
</gene>
<dbReference type="CDD" id="cd05154">
    <property type="entry name" value="ACAD10_11_N-like"/>
    <property type="match status" value="1"/>
</dbReference>
<proteinExistence type="predicted"/>
<feature type="domain" description="Aminoglycoside phosphotransferase" evidence="1">
    <location>
        <begin position="103"/>
        <end position="300"/>
    </location>
</feature>
<dbReference type="InterPro" id="IPR041726">
    <property type="entry name" value="ACAD10_11_N"/>
</dbReference>
<name>A0A936N8E6_9ACTN</name>
<evidence type="ECO:0000313" key="3">
    <source>
        <dbReference type="Proteomes" id="UP000727993"/>
    </source>
</evidence>
<evidence type="ECO:0000259" key="1">
    <source>
        <dbReference type="Pfam" id="PF01636"/>
    </source>
</evidence>
<dbReference type="Gene3D" id="3.30.200.20">
    <property type="entry name" value="Phosphorylase Kinase, domain 1"/>
    <property type="match status" value="1"/>
</dbReference>
<dbReference type="EMBL" id="JADJZA010000001">
    <property type="protein sequence ID" value="MBK9295520.1"/>
    <property type="molecule type" value="Genomic_DNA"/>
</dbReference>
<protein>
    <submittedName>
        <fullName evidence="2">Phosphotransferase family protein</fullName>
    </submittedName>
</protein>
<organism evidence="2 3">
    <name type="scientific">Candidatus Neomicrothrix subdominans</name>
    <dbReference type="NCBI Taxonomy" id="2954438"/>
    <lineage>
        <taxon>Bacteria</taxon>
        <taxon>Bacillati</taxon>
        <taxon>Actinomycetota</taxon>
        <taxon>Acidimicrobiia</taxon>
        <taxon>Acidimicrobiales</taxon>
        <taxon>Microthrixaceae</taxon>
        <taxon>Candidatus Neomicrothrix</taxon>
    </lineage>
</organism>
<accession>A0A936N8E6</accession>
<dbReference type="Pfam" id="PF01636">
    <property type="entry name" value="APH"/>
    <property type="match status" value="1"/>
</dbReference>
<dbReference type="SUPFAM" id="SSF56112">
    <property type="entry name" value="Protein kinase-like (PK-like)"/>
    <property type="match status" value="1"/>
</dbReference>
<dbReference type="InterPro" id="IPR051678">
    <property type="entry name" value="AGP_Transferase"/>
</dbReference>
<evidence type="ECO:0000313" key="2">
    <source>
        <dbReference type="EMBL" id="MBK9295520.1"/>
    </source>
</evidence>